<gene>
    <name evidence="1" type="ORF">A2U01_0007678</name>
</gene>
<accession>A0A392MJC0</accession>
<keyword evidence="2" id="KW-1185">Reference proteome</keyword>
<dbReference type="Proteomes" id="UP000265520">
    <property type="component" value="Unassembled WGS sequence"/>
</dbReference>
<sequence>MQVGSTTVEGVVSIRQAVVSHFGSHFKADNVERPGVDNLIFKRLQSSEDFWDEMQGDVMRFISKFHRNDKLTKGLNATFIALIPKVDSPQQSKKELMLFKVDIEKAYDSVDWGYLDDVMGRMGFPTLWRKWIK</sequence>
<protein>
    <submittedName>
        <fullName evidence="1">Cysteine-rich receptor-like protein kinase</fullName>
    </submittedName>
</protein>
<comment type="caution">
    <text evidence="1">The sequence shown here is derived from an EMBL/GenBank/DDBJ whole genome shotgun (WGS) entry which is preliminary data.</text>
</comment>
<dbReference type="AlphaFoldDB" id="A0A392MJC0"/>
<keyword evidence="1" id="KW-0418">Kinase</keyword>
<name>A0A392MJC0_9FABA</name>
<reference evidence="1 2" key="1">
    <citation type="journal article" date="2018" name="Front. Plant Sci.">
        <title>Red Clover (Trifolium pratense) and Zigzag Clover (T. medium) - A Picture of Genomic Similarities and Differences.</title>
        <authorList>
            <person name="Dluhosova J."/>
            <person name="Istvanek J."/>
            <person name="Nedelnik J."/>
            <person name="Repkova J."/>
        </authorList>
    </citation>
    <scope>NUCLEOTIDE SEQUENCE [LARGE SCALE GENOMIC DNA]</scope>
    <source>
        <strain evidence="2">cv. 10/8</strain>
        <tissue evidence="1">Leaf</tissue>
    </source>
</reference>
<keyword evidence="1" id="KW-0675">Receptor</keyword>
<evidence type="ECO:0000313" key="2">
    <source>
        <dbReference type="Proteomes" id="UP000265520"/>
    </source>
</evidence>
<dbReference type="GO" id="GO:0016301">
    <property type="term" value="F:kinase activity"/>
    <property type="evidence" value="ECO:0007669"/>
    <property type="project" value="UniProtKB-KW"/>
</dbReference>
<organism evidence="1 2">
    <name type="scientific">Trifolium medium</name>
    <dbReference type="NCBI Taxonomy" id="97028"/>
    <lineage>
        <taxon>Eukaryota</taxon>
        <taxon>Viridiplantae</taxon>
        <taxon>Streptophyta</taxon>
        <taxon>Embryophyta</taxon>
        <taxon>Tracheophyta</taxon>
        <taxon>Spermatophyta</taxon>
        <taxon>Magnoliopsida</taxon>
        <taxon>eudicotyledons</taxon>
        <taxon>Gunneridae</taxon>
        <taxon>Pentapetalae</taxon>
        <taxon>rosids</taxon>
        <taxon>fabids</taxon>
        <taxon>Fabales</taxon>
        <taxon>Fabaceae</taxon>
        <taxon>Papilionoideae</taxon>
        <taxon>50 kb inversion clade</taxon>
        <taxon>NPAAA clade</taxon>
        <taxon>Hologalegina</taxon>
        <taxon>IRL clade</taxon>
        <taxon>Trifolieae</taxon>
        <taxon>Trifolium</taxon>
    </lineage>
</organism>
<proteinExistence type="predicted"/>
<keyword evidence="1" id="KW-0808">Transferase</keyword>
<dbReference type="EMBL" id="LXQA010010993">
    <property type="protein sequence ID" value="MCH86818.1"/>
    <property type="molecule type" value="Genomic_DNA"/>
</dbReference>
<evidence type="ECO:0000313" key="1">
    <source>
        <dbReference type="EMBL" id="MCH86818.1"/>
    </source>
</evidence>